<keyword evidence="6 8" id="KW-0472">Membrane</keyword>
<feature type="transmembrane region" description="Helical" evidence="8">
    <location>
        <begin position="28"/>
        <end position="45"/>
    </location>
</feature>
<dbReference type="InterPro" id="IPR050487">
    <property type="entry name" value="FtsQ_DivIB"/>
</dbReference>
<comment type="caution">
    <text evidence="10">The sequence shown here is derived from an EMBL/GenBank/DDBJ whole genome shotgun (WGS) entry which is preliminary data.</text>
</comment>
<dbReference type="PANTHER" id="PTHR37820:SF1">
    <property type="entry name" value="CELL DIVISION PROTEIN FTSQ"/>
    <property type="match status" value="1"/>
</dbReference>
<dbReference type="PANTHER" id="PTHR37820">
    <property type="entry name" value="CELL DIVISION PROTEIN DIVIB"/>
    <property type="match status" value="1"/>
</dbReference>
<dbReference type="GO" id="GO:0032153">
    <property type="term" value="C:cell division site"/>
    <property type="evidence" value="ECO:0007669"/>
    <property type="project" value="UniProtKB-UniRule"/>
</dbReference>
<dbReference type="InterPro" id="IPR013685">
    <property type="entry name" value="POTRA_FtsQ_type"/>
</dbReference>
<comment type="subcellular location">
    <subcellularLocation>
        <location evidence="8">Cell membrane</location>
        <topology evidence="8">Single-pass type II membrane protein</topology>
    </subcellularLocation>
    <subcellularLocation>
        <location evidence="1">Membrane</location>
    </subcellularLocation>
    <text evidence="8">Localizes to the division septum.</text>
</comment>
<dbReference type="InterPro" id="IPR026580">
    <property type="entry name" value="DivIB"/>
</dbReference>
<evidence type="ECO:0000256" key="8">
    <source>
        <dbReference type="HAMAP-Rule" id="MF_00912"/>
    </source>
</evidence>
<dbReference type="PROSITE" id="PS51779">
    <property type="entry name" value="POTRA"/>
    <property type="match status" value="1"/>
</dbReference>
<evidence type="ECO:0000256" key="5">
    <source>
        <dbReference type="ARBA" id="ARBA00022989"/>
    </source>
</evidence>
<dbReference type="EMBL" id="SOPW01000004">
    <property type="protein sequence ID" value="TFB23295.1"/>
    <property type="molecule type" value="Genomic_DNA"/>
</dbReference>
<sequence length="264" mass="30577">MAQKKVVSIEDRIPQLKLERKKKANRRFFTYLTVILFLIMVIVYLQSPLSHIQSIQVSDNRVVTEEDIIGLSELSTNQSFWMIDVEDVEQKVSEHLEINNVDVERSWYNQVNIIVNEHSRVGYVKSSNQFYPILENGKILKEIQLETPRGDAPILYGFSNEEQLSRLTNHLSKLDESIVQLISEIYWEPDDMNQDQLRMFTTDGQEVIASIHNFSEKMKVYPSISSQLTPDMKGILYIDVGAYFQPYESGEEVQLDSSEEDSDS</sequence>
<evidence type="ECO:0000256" key="3">
    <source>
        <dbReference type="ARBA" id="ARBA00022618"/>
    </source>
</evidence>
<dbReference type="Pfam" id="PF08478">
    <property type="entry name" value="POTRA_1"/>
    <property type="match status" value="1"/>
</dbReference>
<gene>
    <name evidence="8" type="primary">divIB</name>
    <name evidence="10" type="ORF">E3U55_05615</name>
</gene>
<comment type="similarity">
    <text evidence="8">Belongs to the FtsQ/DivIB family. DivIB subfamily.</text>
</comment>
<evidence type="ECO:0000256" key="4">
    <source>
        <dbReference type="ARBA" id="ARBA00022692"/>
    </source>
</evidence>
<keyword evidence="2 8" id="KW-1003">Cell membrane</keyword>
<keyword evidence="7 8" id="KW-0131">Cell cycle</keyword>
<evidence type="ECO:0000256" key="1">
    <source>
        <dbReference type="ARBA" id="ARBA00004370"/>
    </source>
</evidence>
<protein>
    <recommendedName>
        <fullName evidence="8">Cell division protein DivIB</fullName>
    </recommendedName>
</protein>
<keyword evidence="4 8" id="KW-0812">Transmembrane</keyword>
<dbReference type="RefSeq" id="WP_134339367.1">
    <property type="nucleotide sequence ID" value="NZ_SOPW01000004.1"/>
</dbReference>
<dbReference type="Proteomes" id="UP000297975">
    <property type="component" value="Unassembled WGS sequence"/>
</dbReference>
<name>A0A4Y8IP28_9BACI</name>
<dbReference type="Pfam" id="PF03799">
    <property type="entry name" value="FtsQ_DivIB_C"/>
    <property type="match status" value="1"/>
</dbReference>
<feature type="domain" description="POTRA" evidence="9">
    <location>
        <begin position="50"/>
        <end position="120"/>
    </location>
</feature>
<proteinExistence type="inferred from homology"/>
<dbReference type="HAMAP" id="MF_00912">
    <property type="entry name" value="DivIB"/>
    <property type="match status" value="1"/>
</dbReference>
<evidence type="ECO:0000256" key="2">
    <source>
        <dbReference type="ARBA" id="ARBA00022475"/>
    </source>
</evidence>
<evidence type="ECO:0000313" key="11">
    <source>
        <dbReference type="Proteomes" id="UP000297975"/>
    </source>
</evidence>
<keyword evidence="11" id="KW-1185">Reference proteome</keyword>
<dbReference type="InterPro" id="IPR005548">
    <property type="entry name" value="Cell_div_FtsQ/DivIB_C"/>
</dbReference>
<accession>A0A4Y8IP28</accession>
<dbReference type="AlphaFoldDB" id="A0A4Y8IP28"/>
<evidence type="ECO:0000259" key="9">
    <source>
        <dbReference type="PROSITE" id="PS51779"/>
    </source>
</evidence>
<keyword evidence="5 8" id="KW-1133">Transmembrane helix</keyword>
<dbReference type="Gene3D" id="3.40.50.10960">
    <property type="match status" value="1"/>
</dbReference>
<evidence type="ECO:0000256" key="7">
    <source>
        <dbReference type="ARBA" id="ARBA00023306"/>
    </source>
</evidence>
<keyword evidence="3 8" id="KW-0132">Cell division</keyword>
<dbReference type="Gene3D" id="3.10.20.310">
    <property type="entry name" value="membrane protein fhac"/>
    <property type="match status" value="1"/>
</dbReference>
<evidence type="ECO:0000313" key="10">
    <source>
        <dbReference type="EMBL" id="TFB23295.1"/>
    </source>
</evidence>
<dbReference type="GO" id="GO:0043093">
    <property type="term" value="P:FtsZ-dependent cytokinesis"/>
    <property type="evidence" value="ECO:0007669"/>
    <property type="project" value="UniProtKB-UniRule"/>
</dbReference>
<dbReference type="GO" id="GO:0005886">
    <property type="term" value="C:plasma membrane"/>
    <property type="evidence" value="ECO:0007669"/>
    <property type="project" value="UniProtKB-SubCell"/>
</dbReference>
<reference evidence="10 11" key="1">
    <citation type="submission" date="2019-03" db="EMBL/GenBank/DDBJ databases">
        <authorList>
            <person name="He R.-H."/>
        </authorList>
    </citation>
    <scope>NUCLEOTIDE SEQUENCE [LARGE SCALE GENOMIC DNA]</scope>
    <source>
        <strain evidence="11">SH 714</strain>
    </source>
</reference>
<dbReference type="InterPro" id="IPR034746">
    <property type="entry name" value="POTRA"/>
</dbReference>
<evidence type="ECO:0000256" key="6">
    <source>
        <dbReference type="ARBA" id="ARBA00023136"/>
    </source>
</evidence>
<organism evidence="10 11">
    <name type="scientific">Filobacillus milosensis</name>
    <dbReference type="NCBI Taxonomy" id="94137"/>
    <lineage>
        <taxon>Bacteria</taxon>
        <taxon>Bacillati</taxon>
        <taxon>Bacillota</taxon>
        <taxon>Bacilli</taxon>
        <taxon>Bacillales</taxon>
        <taxon>Bacillaceae</taxon>
        <taxon>Filobacillus</taxon>
    </lineage>
</organism>
<dbReference type="OrthoDB" id="1819027at2"/>
<comment type="function">
    <text evidence="8">Cell division protein that may be involved in stabilizing or promoting the assembly of the division complex.</text>
</comment>